<dbReference type="InterPro" id="IPR004669">
    <property type="entry name" value="C4_dicarb_anaerob_car"/>
</dbReference>
<dbReference type="PANTHER" id="PTHR42002">
    <property type="entry name" value="ANAEROBIC C4-DICARBOXYLATE TRANSPORTER DCUC-RELATED"/>
    <property type="match status" value="1"/>
</dbReference>
<feature type="region of interest" description="Disordered" evidence="8">
    <location>
        <begin position="253"/>
        <end position="275"/>
    </location>
</feature>
<keyword evidence="7 9" id="KW-0472">Membrane</keyword>
<evidence type="ECO:0000313" key="11">
    <source>
        <dbReference type="Proteomes" id="UP000198976"/>
    </source>
</evidence>
<keyword evidence="4" id="KW-1003">Cell membrane</keyword>
<evidence type="ECO:0000256" key="2">
    <source>
        <dbReference type="ARBA" id="ARBA00005275"/>
    </source>
</evidence>
<organism evidence="10 11">
    <name type="scientific">Schaalia radingae</name>
    <dbReference type="NCBI Taxonomy" id="131110"/>
    <lineage>
        <taxon>Bacteria</taxon>
        <taxon>Bacillati</taxon>
        <taxon>Actinomycetota</taxon>
        <taxon>Actinomycetes</taxon>
        <taxon>Actinomycetales</taxon>
        <taxon>Actinomycetaceae</taxon>
        <taxon>Schaalia</taxon>
    </lineage>
</organism>
<feature type="transmembrane region" description="Helical" evidence="9">
    <location>
        <begin position="351"/>
        <end position="378"/>
    </location>
</feature>
<feature type="transmembrane region" description="Helical" evidence="9">
    <location>
        <begin position="384"/>
        <end position="406"/>
    </location>
</feature>
<evidence type="ECO:0000313" key="10">
    <source>
        <dbReference type="EMBL" id="SDT99648.1"/>
    </source>
</evidence>
<dbReference type="Pfam" id="PF03606">
    <property type="entry name" value="DcuC"/>
    <property type="match status" value="1"/>
</dbReference>
<comment type="subcellular location">
    <subcellularLocation>
        <location evidence="1">Cell membrane</location>
        <topology evidence="1">Multi-pass membrane protein</topology>
    </subcellularLocation>
</comment>
<evidence type="ECO:0000256" key="6">
    <source>
        <dbReference type="ARBA" id="ARBA00022989"/>
    </source>
</evidence>
<keyword evidence="5 9" id="KW-0812">Transmembrane</keyword>
<keyword evidence="6 9" id="KW-1133">Transmembrane helix</keyword>
<feature type="compositionally biased region" description="Basic and acidic residues" evidence="8">
    <location>
        <begin position="265"/>
        <end position="275"/>
    </location>
</feature>
<feature type="transmembrane region" description="Helical" evidence="9">
    <location>
        <begin position="122"/>
        <end position="145"/>
    </location>
</feature>
<evidence type="ECO:0000256" key="9">
    <source>
        <dbReference type="SAM" id="Phobius"/>
    </source>
</evidence>
<feature type="transmembrane region" description="Helical" evidence="9">
    <location>
        <begin position="284"/>
        <end position="304"/>
    </location>
</feature>
<proteinExistence type="inferred from homology"/>
<evidence type="ECO:0000256" key="3">
    <source>
        <dbReference type="ARBA" id="ARBA00022448"/>
    </source>
</evidence>
<evidence type="ECO:0000256" key="4">
    <source>
        <dbReference type="ARBA" id="ARBA00022475"/>
    </source>
</evidence>
<keyword evidence="3" id="KW-0813">Transport</keyword>
<dbReference type="Proteomes" id="UP000198976">
    <property type="component" value="Chromosome I"/>
</dbReference>
<comment type="similarity">
    <text evidence="2">Belongs to the DcuC/DcuD transporter (TC 2.A.61) family.</text>
</comment>
<evidence type="ECO:0000256" key="1">
    <source>
        <dbReference type="ARBA" id="ARBA00004651"/>
    </source>
</evidence>
<keyword evidence="11" id="KW-1185">Reference proteome</keyword>
<dbReference type="NCBIfam" id="TIGR00771">
    <property type="entry name" value="DcuC"/>
    <property type="match status" value="1"/>
</dbReference>
<feature type="transmembrane region" description="Helical" evidence="9">
    <location>
        <begin position="76"/>
        <end position="102"/>
    </location>
</feature>
<sequence>MIGFLIATATTVVVAYLIFHRYHPQTVLIFSGLFMLLCAIPLSMKPLMDEDQTTGSAFLDVFDQITQTFGNLGAKLGLIIMAVGGFSLVMDRVGASSALVAIATKPLQKINKPYVVLASTYILAQTLCLIIPSAAGLAMLLMVTVYPLLRSLGISKLSATGVIATGSCLDLGPASSNANMAAQTSGMTVQEYFIQYQLPVALVVVASVFILHYFVQQYFDRKAGTTPDKADWDEIKAELAGIKRSSGGKSALAQRAANGGSDTAAKTKADTKEAERVDKPTPKAYALLPFTPLVLLIVFSPFVITSIKMNVATAMIISGMLAVICEMIRYRSFQRGADAFSVFFEGMGRQFVNIVTLIVGGQMFAAGLTQLGFISFIIDGAERFNMGAIPITIIMTLVIFLSAVLMGSGNAPWFAFSELIPDIAKPLGVDTVFLAQPMELASGIGRSMSPIAGVVIAVAGLGDVSPVDLVKRTIPVMIPAYVIMVTSSIVWDYLLRALI</sequence>
<dbReference type="NCBIfam" id="NF037994">
    <property type="entry name" value="DcuC_1"/>
    <property type="match status" value="2"/>
</dbReference>
<feature type="transmembrane region" description="Helical" evidence="9">
    <location>
        <begin position="474"/>
        <end position="495"/>
    </location>
</feature>
<evidence type="ECO:0000256" key="7">
    <source>
        <dbReference type="ARBA" id="ARBA00023136"/>
    </source>
</evidence>
<dbReference type="InterPro" id="IPR018385">
    <property type="entry name" value="C4_dicarb_anaerob_car-like"/>
</dbReference>
<feature type="transmembrane region" description="Helical" evidence="9">
    <location>
        <begin position="25"/>
        <end position="44"/>
    </location>
</feature>
<reference evidence="10 11" key="1">
    <citation type="submission" date="2016-10" db="EMBL/GenBank/DDBJ databases">
        <authorList>
            <person name="Varghese N."/>
            <person name="Submissions S."/>
        </authorList>
    </citation>
    <scope>NUCLEOTIDE SEQUENCE [LARGE SCALE GENOMIC DNA]</scope>
    <source>
        <strain evidence="10 11">DSM 9169</strain>
    </source>
</reference>
<gene>
    <name evidence="10" type="ORF">SAMN04489714_1507</name>
</gene>
<protein>
    <submittedName>
        <fullName evidence="10">C4-dicarboxylate transporter, DcuC family</fullName>
    </submittedName>
</protein>
<feature type="transmembrane region" description="Helical" evidence="9">
    <location>
        <begin position="196"/>
        <end position="215"/>
    </location>
</feature>
<dbReference type="PANTHER" id="PTHR42002:SF2">
    <property type="entry name" value="ANAEROBIC C4-DICARBOXYLATE TRANSPORTER DCUC-RELATED"/>
    <property type="match status" value="1"/>
</dbReference>
<dbReference type="EMBL" id="LT629792">
    <property type="protein sequence ID" value="SDT99648.1"/>
    <property type="molecule type" value="Genomic_DNA"/>
</dbReference>
<feature type="transmembrane region" description="Helical" evidence="9">
    <location>
        <begin position="443"/>
        <end position="462"/>
    </location>
</feature>
<name>A0ABY0V9F3_9ACTO</name>
<evidence type="ECO:0000256" key="8">
    <source>
        <dbReference type="SAM" id="MobiDB-lite"/>
    </source>
</evidence>
<accession>A0ABY0V9F3</accession>
<evidence type="ECO:0000256" key="5">
    <source>
        <dbReference type="ARBA" id="ARBA00022692"/>
    </source>
</evidence>
<feature type="transmembrane region" description="Helical" evidence="9">
    <location>
        <begin position="310"/>
        <end position="330"/>
    </location>
</feature>